<dbReference type="InterPro" id="IPR001611">
    <property type="entry name" value="Leu-rich_rpt"/>
</dbReference>
<dbReference type="InterPro" id="IPR032675">
    <property type="entry name" value="LRR_dom_sf"/>
</dbReference>
<accession>A0A835M0Y9</accession>
<dbReference type="OrthoDB" id="2105857at2759"/>
<organism evidence="7 8">
    <name type="scientific">Coptis chinensis</name>
    <dbReference type="NCBI Taxonomy" id="261450"/>
    <lineage>
        <taxon>Eukaryota</taxon>
        <taxon>Viridiplantae</taxon>
        <taxon>Streptophyta</taxon>
        <taxon>Embryophyta</taxon>
        <taxon>Tracheophyta</taxon>
        <taxon>Spermatophyta</taxon>
        <taxon>Magnoliopsida</taxon>
        <taxon>Ranunculales</taxon>
        <taxon>Ranunculaceae</taxon>
        <taxon>Coptidoideae</taxon>
        <taxon>Coptis</taxon>
    </lineage>
</organism>
<dbReference type="SUPFAM" id="SSF52058">
    <property type="entry name" value="L domain-like"/>
    <property type="match status" value="1"/>
</dbReference>
<evidence type="ECO:0000313" key="7">
    <source>
        <dbReference type="EMBL" id="KAF9610239.1"/>
    </source>
</evidence>
<name>A0A835M0Y9_9MAGN</name>
<dbReference type="PANTHER" id="PTHR48010:SF58">
    <property type="entry name" value="RECEPTOR PROTEIN KINASE-LIKE PROTEIN ZAR1"/>
    <property type="match status" value="1"/>
</dbReference>
<comment type="subcellular location">
    <subcellularLocation>
        <location evidence="1">Cell membrane</location>
    </subcellularLocation>
</comment>
<evidence type="ECO:0000313" key="8">
    <source>
        <dbReference type="Proteomes" id="UP000631114"/>
    </source>
</evidence>
<dbReference type="Proteomes" id="UP000631114">
    <property type="component" value="Unassembled WGS sequence"/>
</dbReference>
<dbReference type="Gene3D" id="3.80.10.10">
    <property type="entry name" value="Ribonuclease Inhibitor"/>
    <property type="match status" value="1"/>
</dbReference>
<evidence type="ECO:0000256" key="4">
    <source>
        <dbReference type="ARBA" id="ARBA00022729"/>
    </source>
</evidence>
<evidence type="ECO:0000256" key="5">
    <source>
        <dbReference type="ARBA" id="ARBA00022737"/>
    </source>
</evidence>
<dbReference type="PANTHER" id="PTHR48010">
    <property type="entry name" value="OS05G0588300 PROTEIN"/>
    <property type="match status" value="1"/>
</dbReference>
<keyword evidence="5" id="KW-0677">Repeat</keyword>
<proteinExistence type="predicted"/>
<evidence type="ECO:0000256" key="3">
    <source>
        <dbReference type="ARBA" id="ARBA00022614"/>
    </source>
</evidence>
<reference evidence="7 8" key="1">
    <citation type="submission" date="2020-10" db="EMBL/GenBank/DDBJ databases">
        <title>The Coptis chinensis genome and diversification of protoberbering-type alkaloids.</title>
        <authorList>
            <person name="Wang B."/>
            <person name="Shu S."/>
            <person name="Song C."/>
            <person name="Liu Y."/>
        </authorList>
    </citation>
    <scope>NUCLEOTIDE SEQUENCE [LARGE SCALE GENOMIC DNA]</scope>
    <source>
        <strain evidence="7">HL-2020</strain>
        <tissue evidence="7">Leaf</tissue>
    </source>
</reference>
<dbReference type="EMBL" id="JADFTS010000004">
    <property type="protein sequence ID" value="KAF9610239.1"/>
    <property type="molecule type" value="Genomic_DNA"/>
</dbReference>
<keyword evidence="3" id="KW-0433">Leucine-rich repeat</keyword>
<dbReference type="Pfam" id="PF13855">
    <property type="entry name" value="LRR_8"/>
    <property type="match status" value="1"/>
</dbReference>
<dbReference type="InterPro" id="IPR050994">
    <property type="entry name" value="At_inactive_RLKs"/>
</dbReference>
<comment type="caution">
    <text evidence="7">The sequence shown here is derived from an EMBL/GenBank/DDBJ whole genome shotgun (WGS) entry which is preliminary data.</text>
</comment>
<evidence type="ECO:0000256" key="6">
    <source>
        <dbReference type="ARBA" id="ARBA00023136"/>
    </source>
</evidence>
<dbReference type="AlphaFoldDB" id="A0A835M0Y9"/>
<sequence length="312" mass="34550">MALSWFPVDHSFMPTCAKCKGQSDYLLGFEGGRIPASIGNLLSLTTLDLSHQNFSGEVPIELSGFSSLSSLRYLNLTTNALSGEIPATYGFQQGLLVLSLSDNCVSGTIPTELGNCSNLEVLVLRSNRLTGGLPVDLSRLSHLKELDLGNNNFSGQIPEEISQCTMLTSLLLNENCLSETFSIHHFIFPALNGFNGSTFTSPLLGQLYTHELWQWLYCMVFSLAKYFNNYQIPVTKVKHLSLIVTGFWTCCGRDSNGSKGRNIVDQCVDKLAKDIMNNGDSTTLTVMGLRTRDRKYETIRQCRWHPPSLKAT</sequence>
<gene>
    <name evidence="7" type="ORF">IFM89_021432</name>
</gene>
<dbReference type="Pfam" id="PF00560">
    <property type="entry name" value="LRR_1"/>
    <property type="match status" value="2"/>
</dbReference>
<evidence type="ECO:0000256" key="2">
    <source>
        <dbReference type="ARBA" id="ARBA00022475"/>
    </source>
</evidence>
<keyword evidence="8" id="KW-1185">Reference proteome</keyword>
<protein>
    <submittedName>
        <fullName evidence="7">Uncharacterized protein</fullName>
    </submittedName>
</protein>
<dbReference type="FunFam" id="3.80.10.10:FF:000299">
    <property type="entry name" value="Piriformospora indica-insensitive protein 2"/>
    <property type="match status" value="1"/>
</dbReference>
<evidence type="ECO:0000256" key="1">
    <source>
        <dbReference type="ARBA" id="ARBA00004236"/>
    </source>
</evidence>
<keyword evidence="2" id="KW-1003">Cell membrane</keyword>
<keyword evidence="6" id="KW-0472">Membrane</keyword>
<keyword evidence="4" id="KW-0732">Signal</keyword>
<dbReference type="GO" id="GO:0005886">
    <property type="term" value="C:plasma membrane"/>
    <property type="evidence" value="ECO:0007669"/>
    <property type="project" value="UniProtKB-SubCell"/>
</dbReference>